<evidence type="ECO:0000256" key="1">
    <source>
        <dbReference type="ARBA" id="ARBA00003195"/>
    </source>
</evidence>
<comment type="similarity">
    <text evidence="3">Belongs to the complex I NDUFA2 subunit family.</text>
</comment>
<proteinExistence type="inferred from homology"/>
<dbReference type="AlphaFoldDB" id="A0A4D5R8T7"/>
<protein>
    <recommendedName>
        <fullName evidence="5">NADH dehydrogenase [ubiquinone] 1 alpha subcomplex subunit 2</fullName>
    </recommendedName>
    <alternativeName>
        <fullName evidence="14">Complex I-B8</fullName>
    </alternativeName>
    <alternativeName>
        <fullName evidence="15">NADH-ubiquinone oxidoreductase B8 subunit</fullName>
    </alternativeName>
</protein>
<evidence type="ECO:0000259" key="17">
    <source>
        <dbReference type="SMART" id="SM00916"/>
    </source>
</evidence>
<evidence type="ECO:0000256" key="9">
    <source>
        <dbReference type="ARBA" id="ARBA00022982"/>
    </source>
</evidence>
<keyword evidence="8" id="KW-0999">Mitochondrion inner membrane</keyword>
<evidence type="ECO:0000256" key="7">
    <source>
        <dbReference type="ARBA" id="ARBA00022660"/>
    </source>
</evidence>
<evidence type="ECO:0000256" key="15">
    <source>
        <dbReference type="ARBA" id="ARBA00032513"/>
    </source>
</evidence>
<dbReference type="InterPro" id="IPR016464">
    <property type="entry name" value="NADH_Ub_cplx-1_asu_su-2"/>
</dbReference>
<dbReference type="GO" id="GO:0045271">
    <property type="term" value="C:respiratory chain complex I"/>
    <property type="evidence" value="ECO:0007669"/>
    <property type="project" value="UniProtKB-ARBA"/>
</dbReference>
<keyword evidence="12" id="KW-0472">Membrane</keyword>
<evidence type="ECO:0000256" key="8">
    <source>
        <dbReference type="ARBA" id="ARBA00022792"/>
    </source>
</evidence>
<keyword evidence="6" id="KW-0813">Transport</keyword>
<dbReference type="SMART" id="SM00916">
    <property type="entry name" value="L51_S25_CI-B8"/>
    <property type="match status" value="1"/>
</dbReference>
<evidence type="ECO:0000256" key="6">
    <source>
        <dbReference type="ARBA" id="ARBA00022448"/>
    </source>
</evidence>
<dbReference type="PANTHER" id="PTHR12878:SF0">
    <property type="entry name" value="NADH DEHYDROGENASE [UBIQUINONE] 1 ALPHA SUBCOMPLEX SUBUNIT 2"/>
    <property type="match status" value="1"/>
</dbReference>
<dbReference type="PIRSF" id="PIRSF005822">
    <property type="entry name" value="NDUA2"/>
    <property type="match status" value="1"/>
</dbReference>
<dbReference type="FunFam" id="3.40.30.10:FF:000127">
    <property type="entry name" value="NADH dehydrogenase [ubiquinone] 1 alpha subcomplex subunit 2"/>
    <property type="match status" value="1"/>
</dbReference>
<keyword evidence="10" id="KW-0007">Acetylation</keyword>
<evidence type="ECO:0000313" key="18">
    <source>
        <dbReference type="EMBL" id="MIC88550.1"/>
    </source>
</evidence>
<dbReference type="Pfam" id="PF05047">
    <property type="entry name" value="L51_S25_CI-B8"/>
    <property type="match status" value="1"/>
</dbReference>
<dbReference type="InterPro" id="IPR007741">
    <property type="entry name" value="Ribosomal_mL43/mS25/NADH_DH"/>
</dbReference>
<evidence type="ECO:0000256" key="16">
    <source>
        <dbReference type="PIRSR" id="PIRSR005822-1"/>
    </source>
</evidence>
<keyword evidence="7" id="KW-0679">Respiratory chain</keyword>
<dbReference type="SUPFAM" id="SSF52833">
    <property type="entry name" value="Thioredoxin-like"/>
    <property type="match status" value="1"/>
</dbReference>
<evidence type="ECO:0000256" key="4">
    <source>
        <dbReference type="ARBA" id="ARBA00011533"/>
    </source>
</evidence>
<dbReference type="GO" id="GO:0005743">
    <property type="term" value="C:mitochondrial inner membrane"/>
    <property type="evidence" value="ECO:0007669"/>
    <property type="project" value="UniProtKB-SubCell"/>
</dbReference>
<evidence type="ECO:0000256" key="14">
    <source>
        <dbReference type="ARBA" id="ARBA00031441"/>
    </source>
</evidence>
<evidence type="ECO:0000256" key="11">
    <source>
        <dbReference type="ARBA" id="ARBA00023128"/>
    </source>
</evidence>
<comment type="function">
    <text evidence="1">Accessory subunit of the mitochondrial membrane respiratory chain NADH dehydrogenase (Complex I), that is believed not to be involved in catalysis. Complex I functions in the transfer of electrons from NADH to the respiratory chain. The immediate electron acceptor for the enzyme is believed to be ubiquinone.</text>
</comment>
<dbReference type="PANTHER" id="PTHR12878">
    <property type="entry name" value="NADH-UBIQUINONE OXIDOREDUCTASE B8 SUBUNIT"/>
    <property type="match status" value="1"/>
</dbReference>
<dbReference type="Gene3D" id="3.40.30.10">
    <property type="entry name" value="Glutaredoxin"/>
    <property type="match status" value="1"/>
</dbReference>
<evidence type="ECO:0000256" key="13">
    <source>
        <dbReference type="ARBA" id="ARBA00023157"/>
    </source>
</evidence>
<evidence type="ECO:0000256" key="5">
    <source>
        <dbReference type="ARBA" id="ARBA00016394"/>
    </source>
</evidence>
<sequence length="95" mass="10900">MAAMNAIKLGPHLRELRIHLCQKSDASRGVREFIEKYYVPLKKNNPRFPILIRECSGVLPKIYARYEFGEEKNIPLSGLSSDEVLKNIEKLSAKK</sequence>
<keyword evidence="18" id="KW-0830">Ubiquinone</keyword>
<comment type="subunit">
    <text evidence="4">Complex I is composed of 45 different subunits.</text>
</comment>
<keyword evidence="9" id="KW-0249">Electron transport</keyword>
<reference evidence="18" key="1">
    <citation type="journal article" date="2018" name="Toxicon">
        <title>Venom-gland transcriptomics and venom proteomics of the giant Florida blue centipede, Scolopendra viridis.</title>
        <authorList>
            <person name="Ward M.J."/>
            <person name="Rokyta D.R."/>
        </authorList>
    </citation>
    <scope>NUCLEOTIDE SEQUENCE</scope>
    <source>
        <tissue evidence="18">Venom gland</tissue>
    </source>
</reference>
<feature type="disulfide bond" description="Redox-active" evidence="16">
    <location>
        <begin position="21"/>
        <end position="55"/>
    </location>
</feature>
<evidence type="ECO:0000256" key="10">
    <source>
        <dbReference type="ARBA" id="ARBA00022990"/>
    </source>
</evidence>
<organism evidence="18">
    <name type="scientific">Scolopendra viridis</name>
    <name type="common">Giant centipede</name>
    <dbReference type="NCBI Taxonomy" id="118503"/>
    <lineage>
        <taxon>Eukaryota</taxon>
        <taxon>Metazoa</taxon>
        <taxon>Ecdysozoa</taxon>
        <taxon>Arthropoda</taxon>
        <taxon>Myriapoda</taxon>
        <taxon>Chilopoda</taxon>
        <taxon>Pleurostigmophora</taxon>
        <taxon>Scolopendromorpha</taxon>
        <taxon>Scolopendridae</taxon>
        <taxon>Scolopendra</taxon>
    </lineage>
</organism>
<dbReference type="InterPro" id="IPR036249">
    <property type="entry name" value="Thioredoxin-like_sf"/>
</dbReference>
<evidence type="ECO:0000256" key="2">
    <source>
        <dbReference type="ARBA" id="ARBA00004443"/>
    </source>
</evidence>
<name>A0A4D5R8T7_SCOVI</name>
<comment type="subcellular location">
    <subcellularLocation>
        <location evidence="2">Mitochondrion inner membrane</location>
        <topology evidence="2">Peripheral membrane protein</topology>
        <orientation evidence="2">Matrix side</orientation>
    </subcellularLocation>
</comment>
<keyword evidence="13 16" id="KW-1015">Disulfide bond</keyword>
<evidence type="ECO:0000256" key="12">
    <source>
        <dbReference type="ARBA" id="ARBA00023136"/>
    </source>
</evidence>
<keyword evidence="11" id="KW-0496">Mitochondrion</keyword>
<feature type="domain" description="Ribosomal protein/NADH dehydrogenase" evidence="17">
    <location>
        <begin position="22"/>
        <end position="95"/>
    </location>
</feature>
<accession>A0A4D5R8T7</accession>
<dbReference type="EMBL" id="GGNE01000009">
    <property type="protein sequence ID" value="MIC88550.1"/>
    <property type="molecule type" value="Transcribed_RNA"/>
</dbReference>
<evidence type="ECO:0000256" key="3">
    <source>
        <dbReference type="ARBA" id="ARBA00008939"/>
    </source>
</evidence>